<comment type="similarity">
    <text evidence="1">Belongs to the isochorismatase family.</text>
</comment>
<dbReference type="InterPro" id="IPR000868">
    <property type="entry name" value="Isochorismatase-like_dom"/>
</dbReference>
<accession>A0ABS6TC98</accession>
<keyword evidence="3" id="KW-0378">Hydrolase</keyword>
<feature type="domain" description="Isochorismatase-like" evidence="2">
    <location>
        <begin position="7"/>
        <end position="140"/>
    </location>
</feature>
<dbReference type="EMBL" id="JAHUZB010000003">
    <property type="protein sequence ID" value="MBV7390512.1"/>
    <property type="molecule type" value="Genomic_DNA"/>
</dbReference>
<proteinExistence type="inferred from homology"/>
<reference evidence="3 4" key="1">
    <citation type="submission" date="2021-06" db="EMBL/GenBank/DDBJ databases">
        <title>Enterococcus alishanensis sp. nov., a novel lactic acid bacterium isolated from fresh coffee beans.</title>
        <authorList>
            <person name="Chen Y.-S."/>
        </authorList>
    </citation>
    <scope>NUCLEOTIDE SEQUENCE [LARGE SCALE GENOMIC DNA]</scope>
    <source>
        <strain evidence="3 4">ALS3</strain>
    </source>
</reference>
<keyword evidence="4" id="KW-1185">Reference proteome</keyword>
<dbReference type="GO" id="GO:0016787">
    <property type="term" value="F:hydrolase activity"/>
    <property type="evidence" value="ECO:0007669"/>
    <property type="project" value="UniProtKB-KW"/>
</dbReference>
<dbReference type="RefSeq" id="WP_218325574.1">
    <property type="nucleotide sequence ID" value="NZ_JAHUZB010000003.1"/>
</dbReference>
<sequence length="166" mass="19138">MTDLSQALLLIDLQNGVCFNNGKIDHLDRLISQVNAKIEKYTAKNKPIIFVQHIDEDLVEGTYEWKIIPELKTEYGTNFVTKRHANSFFETSLQDVLIENKIQTFEICGAQTEYCIDATVKFAHGLGYNVLMEKGLTSTFDNPFMTAEKTIQFYEGIWQERFLLLD</sequence>
<dbReference type="PANTHER" id="PTHR43540">
    <property type="entry name" value="PEROXYUREIDOACRYLATE/UREIDOACRYLATE AMIDOHYDROLASE-RELATED"/>
    <property type="match status" value="1"/>
</dbReference>
<dbReference type="Pfam" id="PF00857">
    <property type="entry name" value="Isochorismatase"/>
    <property type="match status" value="1"/>
</dbReference>
<name>A0ABS6TC98_9ENTE</name>
<evidence type="ECO:0000313" key="4">
    <source>
        <dbReference type="Proteomes" id="UP000774130"/>
    </source>
</evidence>
<dbReference type="PANTHER" id="PTHR43540:SF14">
    <property type="entry name" value="ISOCHORISMATASE"/>
    <property type="match status" value="1"/>
</dbReference>
<dbReference type="Proteomes" id="UP000774130">
    <property type="component" value="Unassembled WGS sequence"/>
</dbReference>
<dbReference type="CDD" id="cd01014">
    <property type="entry name" value="nicotinamidase_related"/>
    <property type="match status" value="1"/>
</dbReference>
<evidence type="ECO:0000256" key="1">
    <source>
        <dbReference type="ARBA" id="ARBA00006336"/>
    </source>
</evidence>
<protein>
    <submittedName>
        <fullName evidence="3">Cysteine hydrolase</fullName>
    </submittedName>
</protein>
<evidence type="ECO:0000313" key="3">
    <source>
        <dbReference type="EMBL" id="MBV7390512.1"/>
    </source>
</evidence>
<evidence type="ECO:0000259" key="2">
    <source>
        <dbReference type="Pfam" id="PF00857"/>
    </source>
</evidence>
<comment type="caution">
    <text evidence="3">The sequence shown here is derived from an EMBL/GenBank/DDBJ whole genome shotgun (WGS) entry which is preliminary data.</text>
</comment>
<organism evidence="3 4">
    <name type="scientific">Enterococcus alishanensis</name>
    <dbReference type="NCBI Taxonomy" id="1303817"/>
    <lineage>
        <taxon>Bacteria</taxon>
        <taxon>Bacillati</taxon>
        <taxon>Bacillota</taxon>
        <taxon>Bacilli</taxon>
        <taxon>Lactobacillales</taxon>
        <taxon>Enterococcaceae</taxon>
        <taxon>Enterococcus</taxon>
    </lineage>
</organism>
<dbReference type="InterPro" id="IPR050272">
    <property type="entry name" value="Isochorismatase-like_hydrls"/>
</dbReference>
<gene>
    <name evidence="3" type="ORF">KUA55_07460</name>
</gene>